<evidence type="ECO:0000256" key="9">
    <source>
        <dbReference type="ARBA" id="ARBA00040743"/>
    </source>
</evidence>
<gene>
    <name evidence="14" type="ORF">HIU99_13320</name>
</gene>
<dbReference type="RefSeq" id="WP_135956200.1">
    <property type="nucleotide sequence ID" value="NZ_JABCKY010000005.1"/>
</dbReference>
<dbReference type="PANTHER" id="PTHR47529">
    <property type="entry name" value="PEPTIDYL-PROLYL CIS-TRANS ISOMERASE D"/>
    <property type="match status" value="1"/>
</dbReference>
<keyword evidence="2" id="KW-1003">Cell membrane</keyword>
<dbReference type="PANTHER" id="PTHR47529:SF1">
    <property type="entry name" value="PERIPLASMIC CHAPERONE PPID"/>
    <property type="match status" value="1"/>
</dbReference>
<dbReference type="SUPFAM" id="SSF109998">
    <property type="entry name" value="Triger factor/SurA peptide-binding domain-like"/>
    <property type="match status" value="1"/>
</dbReference>
<evidence type="ECO:0000313" key="15">
    <source>
        <dbReference type="Proteomes" id="UP000567186"/>
    </source>
</evidence>
<keyword evidence="11 14" id="KW-0413">Isomerase</keyword>
<dbReference type="Gene3D" id="6.10.140.970">
    <property type="match status" value="1"/>
</dbReference>
<dbReference type="Gene3D" id="1.10.4030.10">
    <property type="entry name" value="Porin chaperone SurA, peptide-binding domain"/>
    <property type="match status" value="1"/>
</dbReference>
<evidence type="ECO:0000256" key="10">
    <source>
        <dbReference type="ARBA" id="ARBA00042775"/>
    </source>
</evidence>
<feature type="transmembrane region" description="Helical" evidence="12">
    <location>
        <begin position="12"/>
        <end position="30"/>
    </location>
</feature>
<dbReference type="Pfam" id="PF00639">
    <property type="entry name" value="Rotamase"/>
    <property type="match status" value="1"/>
</dbReference>
<dbReference type="GO" id="GO:0003755">
    <property type="term" value="F:peptidyl-prolyl cis-trans isomerase activity"/>
    <property type="evidence" value="ECO:0007669"/>
    <property type="project" value="UniProtKB-KW"/>
</dbReference>
<evidence type="ECO:0000256" key="5">
    <source>
        <dbReference type="ARBA" id="ARBA00022989"/>
    </source>
</evidence>
<proteinExistence type="inferred from homology"/>
<evidence type="ECO:0000256" key="7">
    <source>
        <dbReference type="ARBA" id="ARBA00023186"/>
    </source>
</evidence>
<evidence type="ECO:0000259" key="13">
    <source>
        <dbReference type="PROSITE" id="PS50198"/>
    </source>
</evidence>
<keyword evidence="7" id="KW-0143">Chaperone</keyword>
<dbReference type="AlphaFoldDB" id="A0A7Y0RE54"/>
<accession>A0A7Y0RE54</accession>
<organism evidence="14 15">
    <name type="scientific">Marinobacter orientalis</name>
    <dbReference type="NCBI Taxonomy" id="1928859"/>
    <lineage>
        <taxon>Bacteria</taxon>
        <taxon>Pseudomonadati</taxon>
        <taxon>Pseudomonadota</taxon>
        <taxon>Gammaproteobacteria</taxon>
        <taxon>Pseudomonadales</taxon>
        <taxon>Marinobacteraceae</taxon>
        <taxon>Marinobacter</taxon>
    </lineage>
</organism>
<evidence type="ECO:0000256" key="8">
    <source>
        <dbReference type="ARBA" id="ARBA00038408"/>
    </source>
</evidence>
<comment type="similarity">
    <text evidence="8">Belongs to the PpiD chaperone family.</text>
</comment>
<evidence type="ECO:0000256" key="4">
    <source>
        <dbReference type="ARBA" id="ARBA00022692"/>
    </source>
</evidence>
<dbReference type="InterPro" id="IPR000297">
    <property type="entry name" value="PPIase_PpiC"/>
</dbReference>
<reference evidence="14 15" key="1">
    <citation type="submission" date="2020-04" db="EMBL/GenBank/DDBJ databases">
        <title>Marinobacter oceani sp. nov., isolated from marine solar saltern.</title>
        <authorList>
            <person name="Chen X.-Y."/>
        </authorList>
    </citation>
    <scope>NUCLEOTIDE SEQUENCE [LARGE SCALE GENOMIC DNA]</scope>
    <source>
        <strain evidence="14 15">W62</strain>
    </source>
</reference>
<dbReference type="InterPro" id="IPR046357">
    <property type="entry name" value="PPIase_dom_sf"/>
</dbReference>
<keyword evidence="11" id="KW-0697">Rotamase</keyword>
<evidence type="ECO:0000256" key="12">
    <source>
        <dbReference type="SAM" id="Phobius"/>
    </source>
</evidence>
<comment type="caution">
    <text evidence="14">The sequence shown here is derived from an EMBL/GenBank/DDBJ whole genome shotgun (WGS) entry which is preliminary data.</text>
</comment>
<protein>
    <recommendedName>
        <fullName evidence="9">Periplasmic chaperone PpiD</fullName>
    </recommendedName>
    <alternativeName>
        <fullName evidence="10">Periplasmic folding chaperone</fullName>
    </alternativeName>
</protein>
<feature type="domain" description="PpiC" evidence="13">
    <location>
        <begin position="264"/>
        <end position="358"/>
    </location>
</feature>
<dbReference type="SUPFAM" id="SSF54534">
    <property type="entry name" value="FKBP-like"/>
    <property type="match status" value="1"/>
</dbReference>
<dbReference type="InterPro" id="IPR027304">
    <property type="entry name" value="Trigger_fact/SurA_dom_sf"/>
</dbReference>
<evidence type="ECO:0000256" key="2">
    <source>
        <dbReference type="ARBA" id="ARBA00022475"/>
    </source>
</evidence>
<evidence type="ECO:0000256" key="3">
    <source>
        <dbReference type="ARBA" id="ARBA00022519"/>
    </source>
</evidence>
<evidence type="ECO:0000256" key="1">
    <source>
        <dbReference type="ARBA" id="ARBA00004382"/>
    </source>
</evidence>
<dbReference type="Proteomes" id="UP000567186">
    <property type="component" value="Unassembled WGS sequence"/>
</dbReference>
<keyword evidence="3" id="KW-0997">Cell inner membrane</keyword>
<sequence length="617" mass="69210">MLQDIRDNAQGTIAKVIIGLLIVSLSIWGMDAIVGGFSGEPEVATVNGEDITEREFMRVVQMETQRRLSEMDNPDPSMLDEDQVRRDVLQSLIQEKVMTQDAENQGLELSDQDIDSLITQMPQFQVDGTFNRDRFVSTVRNLGMGVGEFRETMRQQYVVNQIRAGIAQSGIVADENVAQLLRIQNQTRDFRMVTLSEETVSDQVEVTEADIEAYYQDNQDAFQQPESVDARYIVLSREALAEAIDVSDEELREYYQERSSELAREERRAAHILIEDGENAGETVSAIQERLAAGEEFAELAEEFSVDTVSAEEGGDLGFAERGVYDEAFEEALFQLEEGEVSEPVSTSFGIHLIKLLEVQKSEVPPLEELEDELRRELARNKATERFAEVRSELADLAYAADDLEGPAQELGLEIREKSGITRDGGEAPFDHEGLVRQLFSEDVLQDGFNTELIDVGDNMSVVARVAEYHEAQQQPLDEVSEEIRSALTRQKTREALSERAEAVIAELESGKEPEEIGIGEWQSYDDQPRNSPVLGGAVISRAFSLQRPENGDEVYGSVMSNNGMAIIALEAVNEGEVNRDGNEFSQLQSFLASLEGQREYQAYQQYLRERAEVERQ</sequence>
<dbReference type="Gene3D" id="3.10.50.40">
    <property type="match status" value="1"/>
</dbReference>
<dbReference type="EMBL" id="JABCKY010000005">
    <property type="protein sequence ID" value="NMT64574.1"/>
    <property type="molecule type" value="Genomic_DNA"/>
</dbReference>
<keyword evidence="5 12" id="KW-1133">Transmembrane helix</keyword>
<keyword evidence="6 12" id="KW-0472">Membrane</keyword>
<dbReference type="OrthoDB" id="9812372at2"/>
<dbReference type="GO" id="GO:0005886">
    <property type="term" value="C:plasma membrane"/>
    <property type="evidence" value="ECO:0007669"/>
    <property type="project" value="UniProtKB-SubCell"/>
</dbReference>
<dbReference type="PROSITE" id="PS50198">
    <property type="entry name" value="PPIC_PPIASE_2"/>
    <property type="match status" value="1"/>
</dbReference>
<evidence type="ECO:0000256" key="11">
    <source>
        <dbReference type="PROSITE-ProRule" id="PRU00278"/>
    </source>
</evidence>
<dbReference type="PROSITE" id="PS01096">
    <property type="entry name" value="PPIC_PPIASE_1"/>
    <property type="match status" value="1"/>
</dbReference>
<dbReference type="InterPro" id="IPR023058">
    <property type="entry name" value="PPIase_PpiC_CS"/>
</dbReference>
<keyword evidence="15" id="KW-1185">Reference proteome</keyword>
<name>A0A7Y0RE54_9GAMM</name>
<comment type="subcellular location">
    <subcellularLocation>
        <location evidence="1">Cell inner membrane</location>
        <topology evidence="1">Single-pass type II membrane protein</topology>
        <orientation evidence="1">Periplasmic side</orientation>
    </subcellularLocation>
</comment>
<keyword evidence="4 12" id="KW-0812">Transmembrane</keyword>
<evidence type="ECO:0000256" key="6">
    <source>
        <dbReference type="ARBA" id="ARBA00023136"/>
    </source>
</evidence>
<evidence type="ECO:0000313" key="14">
    <source>
        <dbReference type="EMBL" id="NMT64574.1"/>
    </source>
</evidence>
<dbReference type="InterPro" id="IPR052029">
    <property type="entry name" value="PpiD_chaperone"/>
</dbReference>
<dbReference type="Pfam" id="PF13624">
    <property type="entry name" value="SurA_N_3"/>
    <property type="match status" value="1"/>
</dbReference>